<evidence type="ECO:0000256" key="1">
    <source>
        <dbReference type="ARBA" id="ARBA00023125"/>
    </source>
</evidence>
<keyword evidence="1 3" id="KW-0238">DNA-binding</keyword>
<keyword evidence="7" id="KW-1185">Reference proteome</keyword>
<dbReference type="InterPro" id="IPR002104">
    <property type="entry name" value="Integrase_catalytic"/>
</dbReference>
<gene>
    <name evidence="6" type="primary">xerC_2</name>
    <name evidence="6" type="ORF">MM817_03215</name>
</gene>
<dbReference type="GO" id="GO:0006310">
    <property type="term" value="P:DNA recombination"/>
    <property type="evidence" value="ECO:0007669"/>
    <property type="project" value="UniProtKB-KW"/>
</dbReference>
<dbReference type="Proteomes" id="UP001139263">
    <property type="component" value="Unassembled WGS sequence"/>
</dbReference>
<evidence type="ECO:0000256" key="2">
    <source>
        <dbReference type="ARBA" id="ARBA00023172"/>
    </source>
</evidence>
<sequence length="293" mass="33400">MGSESALFQQLDKLHKHSNQGSLQTRYRYYEGAKRFAVFAATTYKLQKFANLKDKHLLAYVKSMQSKGLSASTIKTDLSAIRFFYDLTGNQRPLIDNKTLSASLEDGLERRSFGKVPRAWTSFEIDAAKIRAIALGETALASTISFAATFGLRIHETIRLDRDHLTRALRDDYLTIKGKGGLLREIPMTTKGRLLIQDTLVTASSGKLFVSDGQKAHQVIKHIENWIYTHRSHFTQGDRTLTYHGLRHTYAQERYAYHVERLHDEYTARLTVSRELGHGRDEVTRIYLAGMES</sequence>
<keyword evidence="2" id="KW-0233">DNA recombination</keyword>
<dbReference type="AlphaFoldDB" id="A0A9X1VF00"/>
<dbReference type="PANTHER" id="PTHR30349:SF83">
    <property type="entry name" value="INTEGRASE"/>
    <property type="match status" value="1"/>
</dbReference>
<dbReference type="InterPro" id="IPR010998">
    <property type="entry name" value="Integrase_recombinase_N"/>
</dbReference>
<dbReference type="EMBL" id="JALBUF010000037">
    <property type="protein sequence ID" value="MCI0184918.1"/>
    <property type="molecule type" value="Genomic_DNA"/>
</dbReference>
<protein>
    <submittedName>
        <fullName evidence="6">Tyrosine recombinase XerC</fullName>
    </submittedName>
</protein>
<organism evidence="6 7">
    <name type="scientific">Sulfoacidibacillus ferrooxidans</name>
    <dbReference type="NCBI Taxonomy" id="2005001"/>
    <lineage>
        <taxon>Bacteria</taxon>
        <taxon>Bacillati</taxon>
        <taxon>Bacillota</taxon>
        <taxon>Bacilli</taxon>
        <taxon>Bacillales</taxon>
        <taxon>Alicyclobacillaceae</taxon>
        <taxon>Sulfoacidibacillus</taxon>
    </lineage>
</organism>
<comment type="caution">
    <text evidence="6">The sequence shown here is derived from an EMBL/GenBank/DDBJ whole genome shotgun (WGS) entry which is preliminary data.</text>
</comment>
<feature type="domain" description="Core-binding (CB)" evidence="5">
    <location>
        <begin position="2"/>
        <end position="89"/>
    </location>
</feature>
<evidence type="ECO:0000313" key="6">
    <source>
        <dbReference type="EMBL" id="MCI0184918.1"/>
    </source>
</evidence>
<dbReference type="InterPro" id="IPR044068">
    <property type="entry name" value="CB"/>
</dbReference>
<dbReference type="GO" id="GO:0015074">
    <property type="term" value="P:DNA integration"/>
    <property type="evidence" value="ECO:0007669"/>
    <property type="project" value="InterPro"/>
</dbReference>
<dbReference type="Pfam" id="PF12834">
    <property type="entry name" value="Phage_int_SAM_2"/>
    <property type="match status" value="1"/>
</dbReference>
<evidence type="ECO:0000259" key="5">
    <source>
        <dbReference type="PROSITE" id="PS51900"/>
    </source>
</evidence>
<dbReference type="InterPro" id="IPR050090">
    <property type="entry name" value="Tyrosine_recombinase_XerCD"/>
</dbReference>
<dbReference type="SUPFAM" id="SSF56349">
    <property type="entry name" value="DNA breaking-rejoining enzymes"/>
    <property type="match status" value="1"/>
</dbReference>
<feature type="domain" description="Tyr recombinase" evidence="4">
    <location>
        <begin position="115"/>
        <end position="293"/>
    </location>
</feature>
<proteinExistence type="predicted"/>
<reference evidence="6" key="1">
    <citation type="submission" date="2022-03" db="EMBL/GenBank/DDBJ databases">
        <title>Draft Genome Sequence of Firmicute Strain S0AB, a Heterotrophic Iron/Sulfur-Oxidizing Extreme Acidophile.</title>
        <authorList>
            <person name="Vergara E."/>
            <person name="Pakostova E."/>
            <person name="Johnson D.B."/>
            <person name="Holmes D.S."/>
        </authorList>
    </citation>
    <scope>NUCLEOTIDE SEQUENCE</scope>
    <source>
        <strain evidence="6">S0AB</strain>
    </source>
</reference>
<name>A0A9X1VF00_9BACL</name>
<dbReference type="Gene3D" id="1.10.150.130">
    <property type="match status" value="1"/>
</dbReference>
<accession>A0A9X1VF00</accession>
<dbReference type="Gene3D" id="1.10.443.10">
    <property type="entry name" value="Intergrase catalytic core"/>
    <property type="match status" value="1"/>
</dbReference>
<dbReference type="InterPro" id="IPR013762">
    <property type="entry name" value="Integrase-like_cat_sf"/>
</dbReference>
<evidence type="ECO:0000313" key="7">
    <source>
        <dbReference type="Proteomes" id="UP001139263"/>
    </source>
</evidence>
<evidence type="ECO:0000256" key="3">
    <source>
        <dbReference type="PROSITE-ProRule" id="PRU01248"/>
    </source>
</evidence>
<dbReference type="PROSITE" id="PS51898">
    <property type="entry name" value="TYR_RECOMBINASE"/>
    <property type="match status" value="1"/>
</dbReference>
<dbReference type="PROSITE" id="PS51900">
    <property type="entry name" value="CB"/>
    <property type="match status" value="1"/>
</dbReference>
<evidence type="ECO:0000259" key="4">
    <source>
        <dbReference type="PROSITE" id="PS51898"/>
    </source>
</evidence>
<dbReference type="InterPro" id="IPR024457">
    <property type="entry name" value="Putative_integrase_N"/>
</dbReference>
<dbReference type="PANTHER" id="PTHR30349">
    <property type="entry name" value="PHAGE INTEGRASE-RELATED"/>
    <property type="match status" value="1"/>
</dbReference>
<dbReference type="GO" id="GO:0003677">
    <property type="term" value="F:DNA binding"/>
    <property type="evidence" value="ECO:0007669"/>
    <property type="project" value="UniProtKB-UniRule"/>
</dbReference>
<dbReference type="RefSeq" id="WP_241716980.1">
    <property type="nucleotide sequence ID" value="NZ_JALBUF010000037.1"/>
</dbReference>
<dbReference type="InterPro" id="IPR011010">
    <property type="entry name" value="DNA_brk_join_enz"/>
</dbReference>